<dbReference type="Gene3D" id="3.30.200.20">
    <property type="entry name" value="Phosphorylase Kinase, domain 1"/>
    <property type="match status" value="1"/>
</dbReference>
<evidence type="ECO:0000256" key="1">
    <source>
        <dbReference type="ARBA" id="ARBA00022679"/>
    </source>
</evidence>
<dbReference type="KEGG" id="sarm:DVA86_34190"/>
<evidence type="ECO:0000259" key="6">
    <source>
        <dbReference type="PROSITE" id="PS50011"/>
    </source>
</evidence>
<dbReference type="Gene3D" id="1.10.510.10">
    <property type="entry name" value="Transferase(Phosphotransferase) domain 1"/>
    <property type="match status" value="1"/>
</dbReference>
<evidence type="ECO:0000313" key="8">
    <source>
        <dbReference type="Proteomes" id="UP000254425"/>
    </source>
</evidence>
<dbReference type="CDD" id="cd14014">
    <property type="entry name" value="STKc_PknB_like"/>
    <property type="match status" value="1"/>
</dbReference>
<proteinExistence type="predicted"/>
<dbReference type="Pfam" id="PF00069">
    <property type="entry name" value="Pkinase"/>
    <property type="match status" value="1"/>
</dbReference>
<dbReference type="InterPro" id="IPR011990">
    <property type="entry name" value="TPR-like_helical_dom_sf"/>
</dbReference>
<evidence type="ECO:0000256" key="5">
    <source>
        <dbReference type="SAM" id="MobiDB-lite"/>
    </source>
</evidence>
<reference evidence="7 8" key="1">
    <citation type="submission" date="2018-07" db="EMBL/GenBank/DDBJ databases">
        <title>Draft genome of the type strain Streptomyces armeniacus ATCC 15676.</title>
        <authorList>
            <person name="Labana P."/>
            <person name="Gosse J.T."/>
            <person name="Boddy C.N."/>
        </authorList>
    </citation>
    <scope>NUCLEOTIDE SEQUENCE [LARGE SCALE GENOMIC DNA]</scope>
    <source>
        <strain evidence="7 8">ATCC 15676</strain>
    </source>
</reference>
<feature type="domain" description="Protein kinase" evidence="6">
    <location>
        <begin position="1"/>
        <end position="245"/>
    </location>
</feature>
<dbReference type="PANTHER" id="PTHR43289">
    <property type="entry name" value="MITOGEN-ACTIVATED PROTEIN KINASE KINASE KINASE 20-RELATED"/>
    <property type="match status" value="1"/>
</dbReference>
<dbReference type="InterPro" id="IPR008271">
    <property type="entry name" value="Ser/Thr_kinase_AS"/>
</dbReference>
<dbReference type="AlphaFoldDB" id="A0A345XYX5"/>
<evidence type="ECO:0000256" key="4">
    <source>
        <dbReference type="ARBA" id="ARBA00022840"/>
    </source>
</evidence>
<dbReference type="SUPFAM" id="SSF56112">
    <property type="entry name" value="Protein kinase-like (PK-like)"/>
    <property type="match status" value="1"/>
</dbReference>
<keyword evidence="1" id="KW-0808">Transferase</keyword>
<dbReference type="Proteomes" id="UP000254425">
    <property type="component" value="Chromosome"/>
</dbReference>
<name>A0A345XYX5_9ACTN</name>
<evidence type="ECO:0000256" key="2">
    <source>
        <dbReference type="ARBA" id="ARBA00022741"/>
    </source>
</evidence>
<dbReference type="GO" id="GO:0005524">
    <property type="term" value="F:ATP binding"/>
    <property type="evidence" value="ECO:0007669"/>
    <property type="project" value="UniProtKB-KW"/>
</dbReference>
<keyword evidence="4" id="KW-0067">ATP-binding</keyword>
<keyword evidence="8" id="KW-1185">Reference proteome</keyword>
<dbReference type="PROSITE" id="PS00108">
    <property type="entry name" value="PROTEIN_KINASE_ST"/>
    <property type="match status" value="1"/>
</dbReference>
<dbReference type="SMART" id="SM00220">
    <property type="entry name" value="S_TKc"/>
    <property type="match status" value="1"/>
</dbReference>
<dbReference type="InterPro" id="IPR000719">
    <property type="entry name" value="Prot_kinase_dom"/>
</dbReference>
<feature type="region of interest" description="Disordered" evidence="5">
    <location>
        <begin position="271"/>
        <end position="300"/>
    </location>
</feature>
<dbReference type="EMBL" id="CP031320">
    <property type="protein sequence ID" value="AXK36841.1"/>
    <property type="molecule type" value="Genomic_DNA"/>
</dbReference>
<dbReference type="PANTHER" id="PTHR43289:SF34">
    <property type="entry name" value="SERINE_THREONINE-PROTEIN KINASE YBDM-RELATED"/>
    <property type="match status" value="1"/>
</dbReference>
<dbReference type="InterPro" id="IPR011009">
    <property type="entry name" value="Kinase-like_dom_sf"/>
</dbReference>
<dbReference type="PROSITE" id="PS50011">
    <property type="entry name" value="PROTEIN_KINASE_DOM"/>
    <property type="match status" value="1"/>
</dbReference>
<dbReference type="GO" id="GO:0004674">
    <property type="term" value="F:protein serine/threonine kinase activity"/>
    <property type="evidence" value="ECO:0007669"/>
    <property type="project" value="UniProtKB-KW"/>
</dbReference>
<feature type="compositionally biased region" description="Basic and acidic residues" evidence="5">
    <location>
        <begin position="279"/>
        <end position="300"/>
    </location>
</feature>
<evidence type="ECO:0000256" key="3">
    <source>
        <dbReference type="ARBA" id="ARBA00022777"/>
    </source>
</evidence>
<dbReference type="Pfam" id="PF13374">
    <property type="entry name" value="TPR_10"/>
    <property type="match status" value="2"/>
</dbReference>
<keyword evidence="7" id="KW-0723">Serine/threonine-protein kinase</keyword>
<keyword evidence="3 7" id="KW-0418">Kinase</keyword>
<protein>
    <submittedName>
        <fullName evidence="7">Serine/threonine protein kinase</fullName>
    </submittedName>
</protein>
<keyword evidence="2" id="KW-0547">Nucleotide-binding</keyword>
<gene>
    <name evidence="7" type="ORF">DVA86_34190</name>
</gene>
<sequence>MWRRDRFLGRSPGGRAVAVKVVHPHLARQAELRQRFRLEVAAAQAVSGAYTAPVVAAGPDDDPPWIATSYVPGPSLAEAIAEAGPLPDGSVWPLAAGLAEALQAIHAEGLLHRDLKPSNVLLAADGPRVIDFGIARAMDATALTRTGTTVGTPGFMPPEQAQGGHVGPPSDVFSLGALLAFAATGSEPFGQGPPLVVLQRVLAGEPRLDRLTDPLRALVSACLAKNPADRPTPAQLLARLTSHWDPPAALPGTPPWPHAVTTLIQTRATTATAPYTEHSAPERDLDRRSDHAREVGEAGEHAEAARLFAGLAADRARVLGPDHPDTLNARYDQAWYTGDTGADTEAARLFAELAADRARVLGPDHPHTLNARALSEHWSE</sequence>
<organism evidence="7 8">
    <name type="scientific">Streptomyces armeniacus</name>
    <dbReference type="NCBI Taxonomy" id="83291"/>
    <lineage>
        <taxon>Bacteria</taxon>
        <taxon>Bacillati</taxon>
        <taxon>Actinomycetota</taxon>
        <taxon>Actinomycetes</taxon>
        <taxon>Kitasatosporales</taxon>
        <taxon>Streptomycetaceae</taxon>
        <taxon>Streptomyces</taxon>
    </lineage>
</organism>
<dbReference type="Gene3D" id="1.25.40.10">
    <property type="entry name" value="Tetratricopeptide repeat domain"/>
    <property type="match status" value="1"/>
</dbReference>
<evidence type="ECO:0000313" key="7">
    <source>
        <dbReference type="EMBL" id="AXK36841.1"/>
    </source>
</evidence>
<accession>A0A345XYX5</accession>